<protein>
    <submittedName>
        <fullName evidence="1">Uncharacterized protein</fullName>
    </submittedName>
</protein>
<keyword evidence="2" id="KW-1185">Reference proteome</keyword>
<accession>A0ABN8YVZ3</accession>
<organism evidence="1 2">
    <name type="scientific">Rangifer tarandus platyrhynchus</name>
    <name type="common">Svalbard reindeer</name>
    <dbReference type="NCBI Taxonomy" id="3082113"/>
    <lineage>
        <taxon>Eukaryota</taxon>
        <taxon>Metazoa</taxon>
        <taxon>Chordata</taxon>
        <taxon>Craniata</taxon>
        <taxon>Vertebrata</taxon>
        <taxon>Euteleostomi</taxon>
        <taxon>Mammalia</taxon>
        <taxon>Eutheria</taxon>
        <taxon>Laurasiatheria</taxon>
        <taxon>Artiodactyla</taxon>
        <taxon>Ruminantia</taxon>
        <taxon>Pecora</taxon>
        <taxon>Cervidae</taxon>
        <taxon>Odocoileinae</taxon>
        <taxon>Rangifer</taxon>
    </lineage>
</organism>
<sequence>MESYNMGSFVTAKKNDLRRFKFLLRKKRWFSVSYKEISDRERNRPFWYWAADEKQHSRVTKRGGPHFTALLASSTTCQGVKMIIQMTALREGSAHVAPSIDAAYSLSHS</sequence>
<name>A0ABN8YVZ3_RANTA</name>
<reference evidence="1" key="1">
    <citation type="submission" date="2023-04" db="EMBL/GenBank/DDBJ databases">
        <authorList>
            <consortium name="ELIXIR-Norway"/>
        </authorList>
    </citation>
    <scope>NUCLEOTIDE SEQUENCE [LARGE SCALE GENOMIC DNA]</scope>
</reference>
<dbReference type="Proteomes" id="UP001176941">
    <property type="component" value="Chromosome 23"/>
</dbReference>
<evidence type="ECO:0000313" key="2">
    <source>
        <dbReference type="Proteomes" id="UP001176941"/>
    </source>
</evidence>
<gene>
    <name evidence="1" type="ORF">MRATA1EN1_LOCUS13773</name>
</gene>
<proteinExistence type="predicted"/>
<dbReference type="EMBL" id="OX459959">
    <property type="protein sequence ID" value="CAI9164811.1"/>
    <property type="molecule type" value="Genomic_DNA"/>
</dbReference>
<evidence type="ECO:0000313" key="1">
    <source>
        <dbReference type="EMBL" id="CAI9164811.1"/>
    </source>
</evidence>